<evidence type="ECO:0000256" key="4">
    <source>
        <dbReference type="ARBA" id="ARBA00023180"/>
    </source>
</evidence>
<dbReference type="SMART" id="SM00365">
    <property type="entry name" value="LRR_SD22"/>
    <property type="match status" value="3"/>
</dbReference>
<dbReference type="WBParaSite" id="SMUV_0000216301-mRNA-1">
    <property type="protein sequence ID" value="SMUV_0000216301-mRNA-1"/>
    <property type="gene ID" value="SMUV_0000216301"/>
</dbReference>
<evidence type="ECO:0000256" key="2">
    <source>
        <dbReference type="ARBA" id="ARBA00022729"/>
    </source>
</evidence>
<dbReference type="Pfam" id="PF13516">
    <property type="entry name" value="LRR_6"/>
    <property type="match status" value="1"/>
</dbReference>
<name>A0A0N5ADB9_9BILA</name>
<sequence length="586" mass="64989">MSSATCPEGCSCSSDDSHSVFCSDVQLPDIPLLLDPRTRSLTLQRCHIQKIDLDSIEIYEDLDFLDLSGNEIRTLSSGTFHSQTKLRELRLRKNHITTLQRGAFIGLGNLKILDLSGNLLETVPSQAFQEAAVLEKLDLSSNLITEFAPDALDGLNDVKILNISRNQLESVNLAYLIGASASTLETLDLSHNKISKISNNPSSPHFSSLLNLNLSSNLLTNIDDSVFAATLHLKQVDLSNNLIRTISTLGLRQLYTLEELDLSWNGIEVIGTSSFDGLRSLKKLRMQHLRELRSVQMNGFSGLSSLEQVDLSYCYLLKTVDDNAFETSDKLQSLDLSFCNLQRIPPNLVNWLKLQTLRLNGNPVHCNDEMLDFLPTVLKHFHMALSCSSPSEFSHQDIATLEIKQLPSNRIGLLLCIVGLLTLITVLVITSYCYYQKRTKVQQKLIIPTYTPSSLANSSTYDKGKLLSRQFFCSPSEFSASTTSTSDECTAENYSSPIYPVVNNQERIYETPYPPPTSLLPVTSASLQHYITVSDEYPSQKFTNTVDPSGVHSMLTFNGSTTLLSALPTATTAINPSKYAHIFAAR</sequence>
<reference evidence="8" key="1">
    <citation type="submission" date="2017-02" db="UniProtKB">
        <authorList>
            <consortium name="WormBaseParasite"/>
        </authorList>
    </citation>
    <scope>IDENTIFICATION</scope>
</reference>
<evidence type="ECO:0000313" key="7">
    <source>
        <dbReference type="Proteomes" id="UP000046393"/>
    </source>
</evidence>
<dbReference type="GO" id="GO:0005615">
    <property type="term" value="C:extracellular space"/>
    <property type="evidence" value="ECO:0007669"/>
    <property type="project" value="TreeGrafter"/>
</dbReference>
<dbReference type="Pfam" id="PF00560">
    <property type="entry name" value="LRR_1"/>
    <property type="match status" value="1"/>
</dbReference>
<dbReference type="Proteomes" id="UP000046393">
    <property type="component" value="Unplaced"/>
</dbReference>
<organism evidence="7 8">
    <name type="scientific">Syphacia muris</name>
    <dbReference type="NCBI Taxonomy" id="451379"/>
    <lineage>
        <taxon>Eukaryota</taxon>
        <taxon>Metazoa</taxon>
        <taxon>Ecdysozoa</taxon>
        <taxon>Nematoda</taxon>
        <taxon>Chromadorea</taxon>
        <taxon>Rhabditida</taxon>
        <taxon>Spirurina</taxon>
        <taxon>Oxyuridomorpha</taxon>
        <taxon>Oxyuroidea</taxon>
        <taxon>Oxyuridae</taxon>
        <taxon>Syphacia</taxon>
    </lineage>
</organism>
<evidence type="ECO:0000256" key="1">
    <source>
        <dbReference type="ARBA" id="ARBA00022614"/>
    </source>
</evidence>
<evidence type="ECO:0000259" key="6">
    <source>
        <dbReference type="SMART" id="SM00013"/>
    </source>
</evidence>
<dbReference type="SMART" id="SM00013">
    <property type="entry name" value="LRRNT"/>
    <property type="match status" value="1"/>
</dbReference>
<dbReference type="Gene3D" id="3.80.10.10">
    <property type="entry name" value="Ribonuclease Inhibitor"/>
    <property type="match status" value="2"/>
</dbReference>
<dbReference type="InterPro" id="IPR050333">
    <property type="entry name" value="SLRP"/>
</dbReference>
<evidence type="ECO:0000256" key="5">
    <source>
        <dbReference type="SAM" id="Phobius"/>
    </source>
</evidence>
<keyword evidence="7" id="KW-1185">Reference proteome</keyword>
<feature type="domain" description="LRRNT" evidence="6">
    <location>
        <begin position="5"/>
        <end position="40"/>
    </location>
</feature>
<protein>
    <submittedName>
        <fullName evidence="8">LRRNT domain-containing protein</fullName>
    </submittedName>
</protein>
<proteinExistence type="predicted"/>
<dbReference type="SUPFAM" id="SSF52058">
    <property type="entry name" value="L domain-like"/>
    <property type="match status" value="1"/>
</dbReference>
<dbReference type="AlphaFoldDB" id="A0A0N5ADB9"/>
<dbReference type="Pfam" id="PF13855">
    <property type="entry name" value="LRR_8"/>
    <property type="match status" value="2"/>
</dbReference>
<feature type="transmembrane region" description="Helical" evidence="5">
    <location>
        <begin position="411"/>
        <end position="435"/>
    </location>
</feature>
<dbReference type="SMART" id="SM00369">
    <property type="entry name" value="LRR_TYP"/>
    <property type="match status" value="10"/>
</dbReference>
<keyword evidence="5" id="KW-0472">Membrane</keyword>
<dbReference type="PANTHER" id="PTHR45712:SF22">
    <property type="entry name" value="INSULIN-LIKE GROWTH FACTOR-BINDING PROTEIN COMPLEX ACID LABILE SUBUNIT"/>
    <property type="match status" value="1"/>
</dbReference>
<keyword evidence="2" id="KW-0732">Signal</keyword>
<keyword evidence="5" id="KW-0812">Transmembrane</keyword>
<dbReference type="InterPro" id="IPR032675">
    <property type="entry name" value="LRR_dom_sf"/>
</dbReference>
<dbReference type="STRING" id="451379.A0A0N5ADB9"/>
<dbReference type="PANTHER" id="PTHR45712">
    <property type="entry name" value="AGAP008170-PA"/>
    <property type="match status" value="1"/>
</dbReference>
<evidence type="ECO:0000256" key="3">
    <source>
        <dbReference type="ARBA" id="ARBA00022737"/>
    </source>
</evidence>
<keyword evidence="3" id="KW-0677">Repeat</keyword>
<accession>A0A0N5ADB9</accession>
<dbReference type="InterPro" id="IPR000372">
    <property type="entry name" value="LRRNT"/>
</dbReference>
<keyword evidence="5" id="KW-1133">Transmembrane helix</keyword>
<dbReference type="InterPro" id="IPR003591">
    <property type="entry name" value="Leu-rich_rpt_typical-subtyp"/>
</dbReference>
<keyword evidence="1" id="KW-0433">Leucine-rich repeat</keyword>
<dbReference type="PROSITE" id="PS51450">
    <property type="entry name" value="LRR"/>
    <property type="match status" value="5"/>
</dbReference>
<keyword evidence="4" id="KW-0325">Glycoprotein</keyword>
<evidence type="ECO:0000313" key="8">
    <source>
        <dbReference type="WBParaSite" id="SMUV_0000216301-mRNA-1"/>
    </source>
</evidence>
<dbReference type="InterPro" id="IPR001611">
    <property type="entry name" value="Leu-rich_rpt"/>
</dbReference>